<dbReference type="Proteomes" id="UP000664132">
    <property type="component" value="Unassembled WGS sequence"/>
</dbReference>
<dbReference type="OrthoDB" id="443402at2759"/>
<protein>
    <recommendedName>
        <fullName evidence="2">NACHT domain-containing protein</fullName>
    </recommendedName>
</protein>
<evidence type="ECO:0000313" key="3">
    <source>
        <dbReference type="EMBL" id="KAG4419532.1"/>
    </source>
</evidence>
<dbReference type="Pfam" id="PF24883">
    <property type="entry name" value="NPHP3_N"/>
    <property type="match status" value="1"/>
</dbReference>
<dbReference type="InterPro" id="IPR027417">
    <property type="entry name" value="P-loop_NTPase"/>
</dbReference>
<evidence type="ECO:0000259" key="2">
    <source>
        <dbReference type="PROSITE" id="PS50837"/>
    </source>
</evidence>
<dbReference type="PROSITE" id="PS50837">
    <property type="entry name" value="NACHT"/>
    <property type="match status" value="1"/>
</dbReference>
<evidence type="ECO:0000256" key="1">
    <source>
        <dbReference type="ARBA" id="ARBA00022737"/>
    </source>
</evidence>
<name>A0A8H7W8S9_9HELO</name>
<dbReference type="Gene3D" id="3.40.50.300">
    <property type="entry name" value="P-loop containing nucleotide triphosphate hydrolases"/>
    <property type="match status" value="1"/>
</dbReference>
<dbReference type="InterPro" id="IPR056884">
    <property type="entry name" value="NPHP3-like_N"/>
</dbReference>
<dbReference type="AlphaFoldDB" id="A0A8H7W8S9"/>
<comment type="caution">
    <text evidence="3">The sequence shown here is derived from an EMBL/GenBank/DDBJ whole genome shotgun (WGS) entry which is preliminary data.</text>
</comment>
<reference evidence="3" key="1">
    <citation type="submission" date="2021-02" db="EMBL/GenBank/DDBJ databases">
        <title>Genome sequence Cadophora malorum strain M34.</title>
        <authorList>
            <person name="Stefanovic E."/>
            <person name="Vu D."/>
            <person name="Scully C."/>
            <person name="Dijksterhuis J."/>
            <person name="Roader J."/>
            <person name="Houbraken J."/>
        </authorList>
    </citation>
    <scope>NUCLEOTIDE SEQUENCE</scope>
    <source>
        <strain evidence="3">M34</strain>
    </source>
</reference>
<sequence>MAEALAGFGVAANAVAFVDFGTKVFAAGYSLRKSAHGTVDADETHEQLTTDLAKVIDDLNKSIESSATHRQLTPNETGLLELAKQCNAAATKLLTALERLKSRANMANGTLQFRDSEDRHNRISKAHEATFLWLYQNPEESVTAWSCFSKWLISDTKLYWITGKAGSGKSTLMKYIYSQQRTFDHLEECCGGATLLTAAFFFWNSGSEIQMSQPGLLRSVLHQILSKRPSLIPVVFPARLESCILFGDDPQAWSLTELRQGFQLLAAQNLADTKFCFFIDGLDEFAGDPVTLINLLKDVSSYPNIKLCVASRPWVEFEDAFKDRSSLRVQDLTYRDIQAYVSSHFLGHVGFAELERREPEYASQLIEDIARKASGVFLWVNLVVHSLLAGFGNADRVSDLQRRLEFLPPDL</sequence>
<dbReference type="EMBL" id="JAFJYH010000103">
    <property type="protein sequence ID" value="KAG4419532.1"/>
    <property type="molecule type" value="Genomic_DNA"/>
</dbReference>
<accession>A0A8H7W8S9</accession>
<evidence type="ECO:0000313" key="4">
    <source>
        <dbReference type="Proteomes" id="UP000664132"/>
    </source>
</evidence>
<dbReference type="PANTHER" id="PTHR10039:SF5">
    <property type="entry name" value="NACHT DOMAIN-CONTAINING PROTEIN"/>
    <property type="match status" value="1"/>
</dbReference>
<gene>
    <name evidence="3" type="ORF">IFR04_007326</name>
</gene>
<feature type="domain" description="NACHT" evidence="2">
    <location>
        <begin position="157"/>
        <end position="313"/>
    </location>
</feature>
<organism evidence="3 4">
    <name type="scientific">Cadophora malorum</name>
    <dbReference type="NCBI Taxonomy" id="108018"/>
    <lineage>
        <taxon>Eukaryota</taxon>
        <taxon>Fungi</taxon>
        <taxon>Dikarya</taxon>
        <taxon>Ascomycota</taxon>
        <taxon>Pezizomycotina</taxon>
        <taxon>Leotiomycetes</taxon>
        <taxon>Helotiales</taxon>
        <taxon>Ploettnerulaceae</taxon>
        <taxon>Cadophora</taxon>
    </lineage>
</organism>
<keyword evidence="4" id="KW-1185">Reference proteome</keyword>
<dbReference type="PANTHER" id="PTHR10039">
    <property type="entry name" value="AMELOGENIN"/>
    <property type="match status" value="1"/>
</dbReference>
<dbReference type="InterPro" id="IPR007111">
    <property type="entry name" value="NACHT_NTPase"/>
</dbReference>
<keyword evidence="1" id="KW-0677">Repeat</keyword>
<dbReference type="SUPFAM" id="SSF52540">
    <property type="entry name" value="P-loop containing nucleoside triphosphate hydrolases"/>
    <property type="match status" value="1"/>
</dbReference>
<proteinExistence type="predicted"/>